<dbReference type="PANTHER" id="PTHR33744:SF1">
    <property type="entry name" value="DNA-BINDING TRANSCRIPTIONAL ACTIVATOR ADER"/>
    <property type="match status" value="1"/>
</dbReference>
<dbReference type="InterPro" id="IPR042070">
    <property type="entry name" value="PucR_C-HTH_sf"/>
</dbReference>
<dbReference type="EMBL" id="DXGC01000065">
    <property type="protein sequence ID" value="HIW91317.1"/>
    <property type="molecule type" value="Genomic_DNA"/>
</dbReference>
<gene>
    <name evidence="3" type="ORF">H9870_06630</name>
</gene>
<dbReference type="InterPro" id="IPR025736">
    <property type="entry name" value="PucR_C-HTH_dom"/>
</dbReference>
<comment type="caution">
    <text evidence="3">The sequence shown here is derived from an EMBL/GenBank/DDBJ whole genome shotgun (WGS) entry which is preliminary data.</text>
</comment>
<dbReference type="InterPro" id="IPR025751">
    <property type="entry name" value="RsbRD_N_dom"/>
</dbReference>
<dbReference type="Gene3D" id="1.10.10.2840">
    <property type="entry name" value="PucR C-terminal helix-turn-helix domain"/>
    <property type="match status" value="1"/>
</dbReference>
<dbReference type="AlphaFoldDB" id="A0A9D1UKQ5"/>
<feature type="domain" description="PucR C-terminal helix-turn-helix" evidence="1">
    <location>
        <begin position="349"/>
        <end position="400"/>
    </location>
</feature>
<evidence type="ECO:0000259" key="1">
    <source>
        <dbReference type="Pfam" id="PF13556"/>
    </source>
</evidence>
<proteinExistence type="predicted"/>
<reference evidence="3" key="1">
    <citation type="journal article" date="2021" name="PeerJ">
        <title>Extensive microbial diversity within the chicken gut microbiome revealed by metagenomics and culture.</title>
        <authorList>
            <person name="Gilroy R."/>
            <person name="Ravi A."/>
            <person name="Getino M."/>
            <person name="Pursley I."/>
            <person name="Horton D.L."/>
            <person name="Alikhan N.F."/>
            <person name="Baker D."/>
            <person name="Gharbi K."/>
            <person name="Hall N."/>
            <person name="Watson M."/>
            <person name="Adriaenssens E.M."/>
            <person name="Foster-Nyarko E."/>
            <person name="Jarju S."/>
            <person name="Secka A."/>
            <person name="Antonio M."/>
            <person name="Oren A."/>
            <person name="Chaudhuri R.R."/>
            <person name="La Ragione R."/>
            <person name="Hildebrand F."/>
            <person name="Pallen M.J."/>
        </authorList>
    </citation>
    <scope>NUCLEOTIDE SEQUENCE</scope>
    <source>
        <strain evidence="3">CHK32-1732</strain>
    </source>
</reference>
<sequence>MDRTSTLLYEDKEMVVSGAEDRPRGGEWGELLDRLEADVGDMSEQIADEIMTVIPGYEHATRRKIVNTALQNLSMSIRIIVHGVEPKPDDITHARETALIRIEEGVPLGSLLRGFRMSMRVIQRRLLILAEDHGTPAEQLLEWSNLLWSLGDVFSSIVTGVYRDHEITRAVADSTRRAEWIGRVITGELDDAEIMRGASLYKVPTEGEHRIVIAPFLEGSGVEVEVALQRWAEACGAKLVTTVQSRSVAGVLIGDPGVSGDAGDNDLPAGIPVGLGRPAPLTELHRTFATVNRVVQSALDLGLTGRVDQEMLSWRLAINSSPETTEVLRQRYLVPLRGSRAFGEDLIVSVRAYLDNRLNVREAAESIPVHVNTLRYRLRRFEELTGCDLGEVNTLVEVAWITAVPTVGD</sequence>
<dbReference type="InterPro" id="IPR051448">
    <property type="entry name" value="CdaR-like_regulators"/>
</dbReference>
<evidence type="ECO:0000259" key="2">
    <source>
        <dbReference type="Pfam" id="PF14361"/>
    </source>
</evidence>
<evidence type="ECO:0000313" key="4">
    <source>
        <dbReference type="Proteomes" id="UP000824190"/>
    </source>
</evidence>
<accession>A0A9D1UKQ5</accession>
<feature type="domain" description="RsbT co-antagonist protein RsbRD N-terminal" evidence="2">
    <location>
        <begin position="41"/>
        <end position="177"/>
    </location>
</feature>
<dbReference type="Pfam" id="PF14361">
    <property type="entry name" value="RsbRD_N"/>
    <property type="match status" value="1"/>
</dbReference>
<dbReference type="Pfam" id="PF13556">
    <property type="entry name" value="HTH_30"/>
    <property type="match status" value="1"/>
</dbReference>
<dbReference type="Proteomes" id="UP000824190">
    <property type="component" value="Unassembled WGS sequence"/>
</dbReference>
<evidence type="ECO:0000313" key="3">
    <source>
        <dbReference type="EMBL" id="HIW91317.1"/>
    </source>
</evidence>
<reference evidence="3" key="2">
    <citation type="submission" date="2021-04" db="EMBL/GenBank/DDBJ databases">
        <authorList>
            <person name="Gilroy R."/>
        </authorList>
    </citation>
    <scope>NUCLEOTIDE SEQUENCE</scope>
    <source>
        <strain evidence="3">CHK32-1732</strain>
    </source>
</reference>
<organism evidence="3 4">
    <name type="scientific">Candidatus Corynebacterium avicola</name>
    <dbReference type="NCBI Taxonomy" id="2838527"/>
    <lineage>
        <taxon>Bacteria</taxon>
        <taxon>Bacillati</taxon>
        <taxon>Actinomycetota</taxon>
        <taxon>Actinomycetes</taxon>
        <taxon>Mycobacteriales</taxon>
        <taxon>Corynebacteriaceae</taxon>
        <taxon>Corynebacterium</taxon>
    </lineage>
</organism>
<protein>
    <submittedName>
        <fullName evidence="3">Helix-turn-helix domain-containing protein</fullName>
    </submittedName>
</protein>
<dbReference type="PANTHER" id="PTHR33744">
    <property type="entry name" value="CARBOHYDRATE DIACID REGULATOR"/>
    <property type="match status" value="1"/>
</dbReference>
<name>A0A9D1UKQ5_9CORY</name>